<keyword evidence="2" id="KW-1185">Reference proteome</keyword>
<dbReference type="EMBL" id="ANOG01000994">
    <property type="protein sequence ID" value="EMI16096.1"/>
    <property type="molecule type" value="Genomic_DNA"/>
</dbReference>
<name>M5RAK4_9BACT</name>
<reference evidence="1 2" key="1">
    <citation type="journal article" date="2013" name="Mar. Genomics">
        <title>Expression of sulfatases in Rhodopirellula baltica and the diversity of sulfatases in the genus Rhodopirellula.</title>
        <authorList>
            <person name="Wegner C.E."/>
            <person name="Richter-Heitmann T."/>
            <person name="Klindworth A."/>
            <person name="Klockow C."/>
            <person name="Richter M."/>
            <person name="Achstetter T."/>
            <person name="Glockner F.O."/>
            <person name="Harder J."/>
        </authorList>
    </citation>
    <scope>NUCLEOTIDE SEQUENCE [LARGE SCALE GENOMIC DNA]</scope>
    <source>
        <strain evidence="1 2">SM1</strain>
    </source>
</reference>
<dbReference type="Proteomes" id="UP000011991">
    <property type="component" value="Unassembled WGS sequence"/>
</dbReference>
<dbReference type="AlphaFoldDB" id="M5RAK4"/>
<evidence type="ECO:0000313" key="1">
    <source>
        <dbReference type="EMBL" id="EMI16096.1"/>
    </source>
</evidence>
<protein>
    <submittedName>
        <fullName evidence="1">Uncharacterized protein</fullName>
    </submittedName>
</protein>
<evidence type="ECO:0000313" key="2">
    <source>
        <dbReference type="Proteomes" id="UP000011991"/>
    </source>
</evidence>
<gene>
    <name evidence="1" type="ORF">RMSM_06975</name>
</gene>
<organism evidence="1 2">
    <name type="scientific">Rhodopirellula maiorica SM1</name>
    <dbReference type="NCBI Taxonomy" id="1265738"/>
    <lineage>
        <taxon>Bacteria</taxon>
        <taxon>Pseudomonadati</taxon>
        <taxon>Planctomycetota</taxon>
        <taxon>Planctomycetia</taxon>
        <taxon>Pirellulales</taxon>
        <taxon>Pirellulaceae</taxon>
        <taxon>Novipirellula</taxon>
    </lineage>
</organism>
<accession>M5RAK4</accession>
<proteinExistence type="predicted"/>
<sequence>MTSLVKSFADSFAKLRKIMRQCKYSLLLSSLYCSERIHNKI</sequence>
<comment type="caution">
    <text evidence="1">The sequence shown here is derived from an EMBL/GenBank/DDBJ whole genome shotgun (WGS) entry which is preliminary data.</text>
</comment>